<dbReference type="GO" id="GO:0042168">
    <property type="term" value="P:heme metabolic process"/>
    <property type="evidence" value="ECO:0007669"/>
    <property type="project" value="InterPro"/>
</dbReference>
<evidence type="ECO:0000256" key="3">
    <source>
        <dbReference type="ARBA" id="ARBA00004744"/>
    </source>
</evidence>
<evidence type="ECO:0000256" key="8">
    <source>
        <dbReference type="ARBA" id="ARBA00023136"/>
    </source>
</evidence>
<organism evidence="12 13">
    <name type="scientific">Methylovorus glucosotrophus (strain SIP3-4)</name>
    <dbReference type="NCBI Taxonomy" id="582744"/>
    <lineage>
        <taxon>Bacteria</taxon>
        <taxon>Pseudomonadati</taxon>
        <taxon>Pseudomonadota</taxon>
        <taxon>Betaproteobacteria</taxon>
        <taxon>Nitrosomonadales</taxon>
        <taxon>Methylophilaceae</taxon>
        <taxon>Methylovorus</taxon>
    </lineage>
</organism>
<dbReference type="AlphaFoldDB" id="C6X7N8"/>
<keyword evidence="8 10" id="KW-0472">Membrane</keyword>
<name>C6X7N8_METGS</name>
<evidence type="ECO:0000256" key="7">
    <source>
        <dbReference type="ARBA" id="ARBA00022989"/>
    </source>
</evidence>
<evidence type="ECO:0000256" key="4">
    <source>
        <dbReference type="ARBA" id="ARBA00022475"/>
    </source>
</evidence>
<protein>
    <submittedName>
        <fullName evidence="12">HemY domain protein</fullName>
    </submittedName>
</protein>
<dbReference type="RefSeq" id="WP_013440856.1">
    <property type="nucleotide sequence ID" value="NC_012969.1"/>
</dbReference>
<dbReference type="OrthoDB" id="7053339at2"/>
<dbReference type="KEGG" id="mei:Msip34_0031"/>
<comment type="subcellular location">
    <subcellularLocation>
        <location evidence="2">Cell inner membrane</location>
        <topology evidence="2">Multi-pass membrane protein</topology>
    </subcellularLocation>
</comment>
<reference evidence="12 13" key="2">
    <citation type="journal article" date="2011" name="J. Bacteriol.">
        <title>Genomes of three methylotrophs from a single niche uncover genetic and metabolic divergence of Methylophilaceae.</title>
        <authorList>
            <person name="Lapidus A."/>
            <person name="Clum A."/>
            <person name="Labutti K."/>
            <person name="Kaluzhnaya M.G."/>
            <person name="Lim S."/>
            <person name="Beck D.A."/>
            <person name="Glavina Del Rio T."/>
            <person name="Nolan M."/>
            <person name="Mavromatis K."/>
            <person name="Huntemann M."/>
            <person name="Lucas S."/>
            <person name="Lidstrom M.E."/>
            <person name="Ivanova N."/>
            <person name="Chistoserdova L."/>
        </authorList>
    </citation>
    <scope>NUCLEOTIDE SEQUENCE [LARGE SCALE GENOMIC DNA]</scope>
    <source>
        <strain evidence="12 13">SIP3-4</strain>
    </source>
</reference>
<sequence length="393" mass="44659" precursor="true">MRWLFWILLILGLAVGISLLAVNNQGYVLIVRPPYRMELSLNLLLVMILGGFISLHLLLRLIQYTRHLPASVRSYKEERRIRLGRAALSEGLQSLAEGRYLLAEKAANKALALEENPGLSTLVAARAAHKLKNKSQRDFYLAEAERIAPDAAVARLLYQAEFMLDDRRYNEALNVLHKLDKLESKYPPALRLELKAQVHLKNWEQVLVTLRRLEKHDAIESWHLRELRQQAHTHLLQRLADDLDKLNAYWKKMPEEDRLNNRIACIAAQTFIQAGAGDQAAEIVEMSLTKGWDSKLAGMLGDCLSSQPQKQLQQAEHWLLSHENDADLLRSLGNLCVRLSLWGKAQSYFEASLSVKPSAATHLALARLLDERGETEAANHQFRLSTQFCPGFE</sequence>
<evidence type="ECO:0000256" key="6">
    <source>
        <dbReference type="ARBA" id="ARBA00022692"/>
    </source>
</evidence>
<dbReference type="SUPFAM" id="SSF48452">
    <property type="entry name" value="TPR-like"/>
    <property type="match status" value="2"/>
</dbReference>
<gene>
    <name evidence="12" type="ordered locus">Msip34_0031</name>
</gene>
<dbReference type="InterPro" id="IPR011990">
    <property type="entry name" value="TPR-like_helical_dom_sf"/>
</dbReference>
<proteinExistence type="predicted"/>
<evidence type="ECO:0000256" key="1">
    <source>
        <dbReference type="ARBA" id="ARBA00002962"/>
    </source>
</evidence>
<dbReference type="GO" id="GO:0005886">
    <property type="term" value="C:plasma membrane"/>
    <property type="evidence" value="ECO:0007669"/>
    <property type="project" value="UniProtKB-SubCell"/>
</dbReference>
<keyword evidence="13" id="KW-1185">Reference proteome</keyword>
<feature type="domain" description="HemY N-terminal" evidence="11">
    <location>
        <begin position="26"/>
        <end position="130"/>
    </location>
</feature>
<keyword evidence="4" id="KW-1003">Cell membrane</keyword>
<dbReference type="Pfam" id="PF07219">
    <property type="entry name" value="HemY_N"/>
    <property type="match status" value="1"/>
</dbReference>
<dbReference type="GO" id="GO:0006779">
    <property type="term" value="P:porphyrin-containing compound biosynthetic process"/>
    <property type="evidence" value="ECO:0007669"/>
    <property type="project" value="UniProtKB-KW"/>
</dbReference>
<keyword evidence="9" id="KW-0627">Porphyrin biosynthesis</keyword>
<keyword evidence="7 10" id="KW-1133">Transmembrane helix</keyword>
<dbReference type="EMBL" id="CP001674">
    <property type="protein sequence ID" value="ACT49280.1"/>
    <property type="molecule type" value="Genomic_DNA"/>
</dbReference>
<evidence type="ECO:0000313" key="12">
    <source>
        <dbReference type="EMBL" id="ACT49280.1"/>
    </source>
</evidence>
<dbReference type="NCBIfam" id="TIGR00540">
    <property type="entry name" value="TPR_hemY_coli"/>
    <property type="match status" value="1"/>
</dbReference>
<dbReference type="UniPathway" id="UPA00252"/>
<comment type="pathway">
    <text evidence="3">Porphyrin-containing compound metabolism; protoheme biosynthesis.</text>
</comment>
<comment type="function">
    <text evidence="1">Involved in a late step of protoheme IX synthesis.</text>
</comment>
<dbReference type="Proteomes" id="UP000002743">
    <property type="component" value="Chromosome"/>
</dbReference>
<dbReference type="eggNOG" id="COG3071">
    <property type="taxonomic scope" value="Bacteria"/>
</dbReference>
<accession>C6X7N8</accession>
<dbReference type="InterPro" id="IPR005254">
    <property type="entry name" value="Heme_biosyn_assoc_TPR_pro"/>
</dbReference>
<evidence type="ECO:0000256" key="9">
    <source>
        <dbReference type="ARBA" id="ARBA00023244"/>
    </source>
</evidence>
<evidence type="ECO:0000313" key="13">
    <source>
        <dbReference type="Proteomes" id="UP000002743"/>
    </source>
</evidence>
<keyword evidence="6 10" id="KW-0812">Transmembrane</keyword>
<evidence type="ECO:0000256" key="2">
    <source>
        <dbReference type="ARBA" id="ARBA00004429"/>
    </source>
</evidence>
<dbReference type="InterPro" id="IPR010817">
    <property type="entry name" value="HemY_N"/>
</dbReference>
<evidence type="ECO:0000256" key="5">
    <source>
        <dbReference type="ARBA" id="ARBA00022519"/>
    </source>
</evidence>
<dbReference type="STRING" id="582744.Msip34_0031"/>
<reference evidence="13" key="1">
    <citation type="submission" date="2009-07" db="EMBL/GenBank/DDBJ databases">
        <title>Complete sequence of chromosome of Methylovorus sp. SIP3-4.</title>
        <authorList>
            <person name="Lucas S."/>
            <person name="Copeland A."/>
            <person name="Lapidus A."/>
            <person name="Glavina del Rio T."/>
            <person name="Tice H."/>
            <person name="Bruce D."/>
            <person name="Goodwin L."/>
            <person name="Pitluck S."/>
            <person name="Clum A."/>
            <person name="Larimer F."/>
            <person name="Land M."/>
            <person name="Hauser L."/>
            <person name="Kyrpides N."/>
            <person name="Mikhailova N."/>
            <person name="Kayluzhnaya M."/>
            <person name="Chistoserdova L."/>
        </authorList>
    </citation>
    <scope>NUCLEOTIDE SEQUENCE [LARGE SCALE GENOMIC DNA]</scope>
    <source>
        <strain evidence="13">SIP3-4</strain>
    </source>
</reference>
<dbReference type="HOGENOM" id="CLU_037501_0_1_4"/>
<evidence type="ECO:0000256" key="10">
    <source>
        <dbReference type="SAM" id="Phobius"/>
    </source>
</evidence>
<dbReference type="Gene3D" id="1.25.40.10">
    <property type="entry name" value="Tetratricopeptide repeat domain"/>
    <property type="match status" value="1"/>
</dbReference>
<feature type="transmembrane region" description="Helical" evidence="10">
    <location>
        <begin position="39"/>
        <end position="59"/>
    </location>
</feature>
<keyword evidence="5" id="KW-0997">Cell inner membrane</keyword>
<evidence type="ECO:0000259" key="11">
    <source>
        <dbReference type="Pfam" id="PF07219"/>
    </source>
</evidence>